<dbReference type="PANTHER" id="PTHR33495">
    <property type="entry name" value="ANTI-SIGMA FACTOR ANTAGONIST TM_1081-RELATED-RELATED"/>
    <property type="match status" value="1"/>
</dbReference>
<comment type="similarity">
    <text evidence="1 2">Belongs to the anti-sigma-factor antagonist family.</text>
</comment>
<evidence type="ECO:0000313" key="4">
    <source>
        <dbReference type="EMBL" id="SDD49654.1"/>
    </source>
</evidence>
<keyword evidence="5" id="KW-1185">Reference proteome</keyword>
<evidence type="ECO:0000313" key="5">
    <source>
        <dbReference type="Proteomes" id="UP000182100"/>
    </source>
</evidence>
<dbReference type="Gene3D" id="3.30.750.24">
    <property type="entry name" value="STAS domain"/>
    <property type="match status" value="1"/>
</dbReference>
<dbReference type="GO" id="GO:0043856">
    <property type="term" value="F:anti-sigma factor antagonist activity"/>
    <property type="evidence" value="ECO:0007669"/>
    <property type="project" value="InterPro"/>
</dbReference>
<dbReference type="PANTHER" id="PTHR33495:SF2">
    <property type="entry name" value="ANTI-SIGMA FACTOR ANTAGONIST TM_1081-RELATED"/>
    <property type="match status" value="1"/>
</dbReference>
<evidence type="ECO:0000256" key="2">
    <source>
        <dbReference type="RuleBase" id="RU003749"/>
    </source>
</evidence>
<dbReference type="Proteomes" id="UP000182100">
    <property type="component" value="Unassembled WGS sequence"/>
</dbReference>
<reference evidence="5" key="1">
    <citation type="submission" date="2016-10" db="EMBL/GenBank/DDBJ databases">
        <authorList>
            <person name="Varghese N."/>
            <person name="Submissions S."/>
        </authorList>
    </citation>
    <scope>NUCLEOTIDE SEQUENCE [LARGE SCALE GENOMIC DNA]</scope>
    <source>
        <strain evidence="5">CGMCC 4.3504</strain>
    </source>
</reference>
<dbReference type="AlphaFoldDB" id="A0A1G6V869"/>
<dbReference type="SUPFAM" id="SSF52091">
    <property type="entry name" value="SpoIIaa-like"/>
    <property type="match status" value="1"/>
</dbReference>
<accession>A0A1G6V869</accession>
<protein>
    <recommendedName>
        <fullName evidence="2">Anti-sigma factor antagonist</fullName>
    </recommendedName>
</protein>
<dbReference type="InterPro" id="IPR003658">
    <property type="entry name" value="Anti-sigma_ant"/>
</dbReference>
<dbReference type="RefSeq" id="WP_055694797.1">
    <property type="nucleotide sequence ID" value="NZ_FMZK01000008.1"/>
</dbReference>
<dbReference type="STRING" id="67344.SAMN05216505_108151"/>
<feature type="domain" description="STAS" evidence="3">
    <location>
        <begin position="16"/>
        <end position="113"/>
    </location>
</feature>
<dbReference type="PROSITE" id="PS50801">
    <property type="entry name" value="STAS"/>
    <property type="match status" value="1"/>
</dbReference>
<dbReference type="InterPro" id="IPR002645">
    <property type="entry name" value="STAS_dom"/>
</dbReference>
<dbReference type="EMBL" id="FMZK01000008">
    <property type="protein sequence ID" value="SDD49654.1"/>
    <property type="molecule type" value="Genomic_DNA"/>
</dbReference>
<evidence type="ECO:0000259" key="3">
    <source>
        <dbReference type="PROSITE" id="PS50801"/>
    </source>
</evidence>
<organism evidence="4 5">
    <name type="scientific">Streptomyces prasinopilosus</name>
    <dbReference type="NCBI Taxonomy" id="67344"/>
    <lineage>
        <taxon>Bacteria</taxon>
        <taxon>Bacillati</taxon>
        <taxon>Actinomycetota</taxon>
        <taxon>Actinomycetes</taxon>
        <taxon>Kitasatosporales</taxon>
        <taxon>Streptomycetaceae</taxon>
        <taxon>Streptomyces</taxon>
    </lineage>
</organism>
<gene>
    <name evidence="4" type="ORF">SAMN05216505_108151</name>
</gene>
<dbReference type="CDD" id="cd07043">
    <property type="entry name" value="STAS_anti-anti-sigma_factors"/>
    <property type="match status" value="1"/>
</dbReference>
<dbReference type="InterPro" id="IPR036513">
    <property type="entry name" value="STAS_dom_sf"/>
</dbReference>
<sequence length="122" mass="12400">MSPLTITARAAATGPVLEITGDLDHATAPGLRRAVNRLTLTGGHLLVLDLTGLEFCDSSGITAFLAARNLAVEQGGDMALAAVPADTARILRIAGLDRVFTLHPDTSTALGPTATGPGSTAR</sequence>
<evidence type="ECO:0000256" key="1">
    <source>
        <dbReference type="ARBA" id="ARBA00009013"/>
    </source>
</evidence>
<dbReference type="Pfam" id="PF01740">
    <property type="entry name" value="STAS"/>
    <property type="match status" value="1"/>
</dbReference>
<proteinExistence type="inferred from homology"/>
<name>A0A1G6V869_9ACTN</name>
<dbReference type="NCBIfam" id="TIGR00377">
    <property type="entry name" value="ant_ant_sig"/>
    <property type="match status" value="1"/>
</dbReference>